<evidence type="ECO:0000256" key="2">
    <source>
        <dbReference type="SAM" id="MobiDB-lite"/>
    </source>
</evidence>
<comment type="caution">
    <text evidence="4">The sequence shown here is derived from an EMBL/GenBank/DDBJ whole genome shotgun (WGS) entry which is preliminary data.</text>
</comment>
<evidence type="ECO:0000256" key="1">
    <source>
        <dbReference type="NCBIfam" id="TIGR02228"/>
    </source>
</evidence>
<dbReference type="EC" id="3.4.21.89" evidence="1"/>
<evidence type="ECO:0000256" key="3">
    <source>
        <dbReference type="SAM" id="Phobius"/>
    </source>
</evidence>
<dbReference type="PANTHER" id="PTHR10806:SF6">
    <property type="entry name" value="SIGNAL PEPTIDASE COMPLEX CATALYTIC SUBUNIT SEC11"/>
    <property type="match status" value="1"/>
</dbReference>
<keyword evidence="3" id="KW-0812">Transmembrane</keyword>
<accession>F1YEV0</accession>
<reference evidence="4 5" key="1">
    <citation type="journal article" date="2011" name="J. Bacteriol.">
        <title>Draft Genome Sequence of Gordonia neofelifaecis NRRL B-59395, a Cholesterol-Degrading Actinomycete.</title>
        <authorList>
            <person name="Ge F."/>
            <person name="Li W."/>
            <person name="Chen G."/>
            <person name="Liu Y."/>
            <person name="Zhang G."/>
            <person name="Yong B."/>
            <person name="Wang Q."/>
            <person name="Wang N."/>
            <person name="Huang Z."/>
            <person name="Li W."/>
            <person name="Wang J."/>
            <person name="Wu C."/>
            <person name="Xie Q."/>
            <person name="Liu G."/>
        </authorList>
    </citation>
    <scope>NUCLEOTIDE SEQUENCE [LARGE SCALE GENOMIC DNA]</scope>
    <source>
        <strain evidence="4 5">NRRL B-59395</strain>
    </source>
</reference>
<feature type="transmembrane region" description="Helical" evidence="3">
    <location>
        <begin position="29"/>
        <end position="52"/>
    </location>
</feature>
<dbReference type="Proteomes" id="UP000035065">
    <property type="component" value="Unassembled WGS sequence"/>
</dbReference>
<gene>
    <name evidence="4" type="ORF">SCNU_01105</name>
</gene>
<dbReference type="PANTHER" id="PTHR10806">
    <property type="entry name" value="SIGNAL PEPTIDASE COMPLEX CATALYTIC SUBUNIT SEC11"/>
    <property type="match status" value="1"/>
</dbReference>
<feature type="transmembrane region" description="Helical" evidence="3">
    <location>
        <begin position="167"/>
        <end position="185"/>
    </location>
</feature>
<dbReference type="GO" id="GO:0009003">
    <property type="term" value="F:signal peptidase activity"/>
    <property type="evidence" value="ECO:0007669"/>
    <property type="project" value="UniProtKB-EC"/>
</dbReference>
<sequence>MTAIDGAAPSQGADSERPERTPAQRRLHLVWQAVSWLLLFAAFAVLFATIVVPKVGGGRPYSILTGSMRPDYPEGMLIVVRPAPFGSIRIGDVITYQLQSGRPGVITHRVVRITETPSGQPRLVTKGDANDAEDPPVRPVQVRGVLWYSIPYVGYVNTWFTGARRTVTVFVLAGLLFVYGGWQFYTDWRDDRRRRARDEELAGPADETPTAAFALPAKESDS</sequence>
<keyword evidence="3" id="KW-1133">Transmembrane helix</keyword>
<dbReference type="InterPro" id="IPR019533">
    <property type="entry name" value="Peptidase_S26"/>
</dbReference>
<dbReference type="RefSeq" id="WP_009677498.1">
    <property type="nucleotide sequence ID" value="NZ_AEUD01000001.1"/>
</dbReference>
<dbReference type="STRING" id="644548.SCNU_01105"/>
<feature type="region of interest" description="Disordered" evidence="2">
    <location>
        <begin position="1"/>
        <end position="20"/>
    </location>
</feature>
<name>F1YEV0_9ACTN</name>
<evidence type="ECO:0000313" key="4">
    <source>
        <dbReference type="EMBL" id="EGD56933.1"/>
    </source>
</evidence>
<dbReference type="GO" id="GO:0016020">
    <property type="term" value="C:membrane"/>
    <property type="evidence" value="ECO:0007669"/>
    <property type="project" value="UniProtKB-UniRule"/>
</dbReference>
<dbReference type="CDD" id="cd06530">
    <property type="entry name" value="S26_SPase_I"/>
    <property type="match status" value="1"/>
</dbReference>
<evidence type="ECO:0000313" key="5">
    <source>
        <dbReference type="Proteomes" id="UP000035065"/>
    </source>
</evidence>
<dbReference type="NCBIfam" id="TIGR02228">
    <property type="entry name" value="sigpep_I_arch"/>
    <property type="match status" value="1"/>
</dbReference>
<feature type="region of interest" description="Disordered" evidence="2">
    <location>
        <begin position="195"/>
        <end position="222"/>
    </location>
</feature>
<keyword evidence="3" id="KW-0472">Membrane</keyword>
<dbReference type="GO" id="GO:0004252">
    <property type="term" value="F:serine-type endopeptidase activity"/>
    <property type="evidence" value="ECO:0007669"/>
    <property type="project" value="UniProtKB-UniRule"/>
</dbReference>
<protein>
    <recommendedName>
        <fullName evidence="1">Signal peptidase I</fullName>
        <ecNumber evidence="1">3.4.21.89</ecNumber>
    </recommendedName>
</protein>
<dbReference type="GO" id="GO:0006465">
    <property type="term" value="P:signal peptide processing"/>
    <property type="evidence" value="ECO:0007669"/>
    <property type="project" value="UniProtKB-UniRule"/>
</dbReference>
<dbReference type="InterPro" id="IPR001733">
    <property type="entry name" value="Peptidase_S26B"/>
</dbReference>
<dbReference type="EMBL" id="AEUD01000001">
    <property type="protein sequence ID" value="EGD56933.1"/>
    <property type="molecule type" value="Genomic_DNA"/>
</dbReference>
<proteinExistence type="predicted"/>
<organism evidence="4 5">
    <name type="scientific">Gordonia neofelifaecis NRRL B-59395</name>
    <dbReference type="NCBI Taxonomy" id="644548"/>
    <lineage>
        <taxon>Bacteria</taxon>
        <taxon>Bacillati</taxon>
        <taxon>Actinomycetota</taxon>
        <taxon>Actinomycetes</taxon>
        <taxon>Mycobacteriales</taxon>
        <taxon>Gordoniaceae</taxon>
        <taxon>Gordonia</taxon>
    </lineage>
</organism>
<dbReference type="AlphaFoldDB" id="F1YEV0"/>
<dbReference type="eggNOG" id="COG0681">
    <property type="taxonomic scope" value="Bacteria"/>
</dbReference>
<dbReference type="OrthoDB" id="3178064at2"/>
<keyword evidence="5" id="KW-1185">Reference proteome</keyword>